<evidence type="ECO:0000313" key="2">
    <source>
        <dbReference type="Proteomes" id="UP000828390"/>
    </source>
</evidence>
<organism evidence="1 2">
    <name type="scientific">Dreissena polymorpha</name>
    <name type="common">Zebra mussel</name>
    <name type="synonym">Mytilus polymorpha</name>
    <dbReference type="NCBI Taxonomy" id="45954"/>
    <lineage>
        <taxon>Eukaryota</taxon>
        <taxon>Metazoa</taxon>
        <taxon>Spiralia</taxon>
        <taxon>Lophotrochozoa</taxon>
        <taxon>Mollusca</taxon>
        <taxon>Bivalvia</taxon>
        <taxon>Autobranchia</taxon>
        <taxon>Heteroconchia</taxon>
        <taxon>Euheterodonta</taxon>
        <taxon>Imparidentia</taxon>
        <taxon>Neoheterodontei</taxon>
        <taxon>Myida</taxon>
        <taxon>Dreissenoidea</taxon>
        <taxon>Dreissenidae</taxon>
        <taxon>Dreissena</taxon>
    </lineage>
</organism>
<accession>A0A9D4GDP4</accession>
<dbReference type="AlphaFoldDB" id="A0A9D4GDP4"/>
<sequence length="85" mass="10563">MTTRMQFLPKLKGWWVLLKKNYFEYRQPRIIKYVNWNTKDENFRKMQKGLRRYSVGKFKNLRKMPKGLRRNSVGKLKKYQTKMTN</sequence>
<protein>
    <submittedName>
        <fullName evidence="1">Uncharacterized protein</fullName>
    </submittedName>
</protein>
<dbReference type="Proteomes" id="UP000828390">
    <property type="component" value="Unassembled WGS sequence"/>
</dbReference>
<dbReference type="EMBL" id="JAIWYP010000006">
    <property type="protein sequence ID" value="KAH3814977.1"/>
    <property type="molecule type" value="Genomic_DNA"/>
</dbReference>
<proteinExistence type="predicted"/>
<reference evidence="1" key="1">
    <citation type="journal article" date="2019" name="bioRxiv">
        <title>The Genome of the Zebra Mussel, Dreissena polymorpha: A Resource for Invasive Species Research.</title>
        <authorList>
            <person name="McCartney M.A."/>
            <person name="Auch B."/>
            <person name="Kono T."/>
            <person name="Mallez S."/>
            <person name="Zhang Y."/>
            <person name="Obille A."/>
            <person name="Becker A."/>
            <person name="Abrahante J.E."/>
            <person name="Garbe J."/>
            <person name="Badalamenti J.P."/>
            <person name="Herman A."/>
            <person name="Mangelson H."/>
            <person name="Liachko I."/>
            <person name="Sullivan S."/>
            <person name="Sone E.D."/>
            <person name="Koren S."/>
            <person name="Silverstein K.A.T."/>
            <person name="Beckman K.B."/>
            <person name="Gohl D.M."/>
        </authorList>
    </citation>
    <scope>NUCLEOTIDE SEQUENCE</scope>
    <source>
        <strain evidence="1">Duluth1</strain>
        <tissue evidence="1">Whole animal</tissue>
    </source>
</reference>
<gene>
    <name evidence="1" type="ORF">DPMN_143496</name>
</gene>
<comment type="caution">
    <text evidence="1">The sequence shown here is derived from an EMBL/GenBank/DDBJ whole genome shotgun (WGS) entry which is preliminary data.</text>
</comment>
<reference evidence="1" key="2">
    <citation type="submission" date="2020-11" db="EMBL/GenBank/DDBJ databases">
        <authorList>
            <person name="McCartney M.A."/>
            <person name="Auch B."/>
            <person name="Kono T."/>
            <person name="Mallez S."/>
            <person name="Becker A."/>
            <person name="Gohl D.M."/>
            <person name="Silverstein K.A.T."/>
            <person name="Koren S."/>
            <person name="Bechman K.B."/>
            <person name="Herman A."/>
            <person name="Abrahante J.E."/>
            <person name="Garbe J."/>
        </authorList>
    </citation>
    <scope>NUCLEOTIDE SEQUENCE</scope>
    <source>
        <strain evidence="1">Duluth1</strain>
        <tissue evidence="1">Whole animal</tissue>
    </source>
</reference>
<keyword evidence="2" id="KW-1185">Reference proteome</keyword>
<evidence type="ECO:0000313" key="1">
    <source>
        <dbReference type="EMBL" id="KAH3814977.1"/>
    </source>
</evidence>
<name>A0A9D4GDP4_DREPO</name>